<organism evidence="1 2">
    <name type="scientific">Candidatus Komeilibacteria bacterium CG_4_10_14_0_8_um_filter_37_78</name>
    <dbReference type="NCBI Taxonomy" id="1974471"/>
    <lineage>
        <taxon>Bacteria</taxon>
        <taxon>Candidatus Komeiliibacteriota</taxon>
    </lineage>
</organism>
<sequence>MRSKALFLFKLILSYNVVMKKIIISSLLLICLFVPLISQARQKMQTYQDLKDEIYTLIDDNSLDQQAIVDFIIQQSYSYDFLNWLIDLHHSLFFNNPKGDETVYQDVMMAMAVAYDKIGQPEELISAIKRLITRRQMIWHGFRNTNHYNREYAALATLAQMTEDQRYQKFQQKLRESTNKIYLADGYPLEGPDYGLYSMKLLAPYVYFTADEEIKQGIINNLNYLASIASADKYKPAFEDSLASKLPSQISDFKEINKYWQPNFGFYNIPEGLTDNPQETVWRYDNATIWIRHRQAAADWQVLHRHFSNGDITMKQGDTWWLLAPGYSGWDNKFTTPELHNLAISKLFYPFRKLWRLLPLKLVIKESDAEEKIDKLTLNLSGKIKRVVEADEHSLVVTDSSQRVFKQFWQINGKLISREKLDNGYRYQWQQEDKILTQEITGVYQEEIKQRQHTGTVKEDIQDHLQLMVEGQNIISRFTW</sequence>
<proteinExistence type="predicted"/>
<protein>
    <submittedName>
        <fullName evidence="1">Uncharacterized protein</fullName>
    </submittedName>
</protein>
<dbReference type="InterPro" id="IPR008929">
    <property type="entry name" value="Chondroitin_lyas"/>
</dbReference>
<evidence type="ECO:0000313" key="1">
    <source>
        <dbReference type="EMBL" id="PIY94983.1"/>
    </source>
</evidence>
<comment type="caution">
    <text evidence="1">The sequence shown here is derived from an EMBL/GenBank/DDBJ whole genome shotgun (WGS) entry which is preliminary data.</text>
</comment>
<evidence type="ECO:0000313" key="2">
    <source>
        <dbReference type="Proteomes" id="UP000228689"/>
    </source>
</evidence>
<name>A0A2M7RDZ6_9BACT</name>
<dbReference type="Gene3D" id="1.50.10.100">
    <property type="entry name" value="Chondroitin AC/alginate lyase"/>
    <property type="match status" value="1"/>
</dbReference>
<dbReference type="Proteomes" id="UP000228689">
    <property type="component" value="Unassembled WGS sequence"/>
</dbReference>
<dbReference type="SUPFAM" id="SSF48230">
    <property type="entry name" value="Chondroitin AC/alginate lyase"/>
    <property type="match status" value="1"/>
</dbReference>
<dbReference type="EMBL" id="PFMC01000048">
    <property type="protein sequence ID" value="PIY94983.1"/>
    <property type="molecule type" value="Genomic_DNA"/>
</dbReference>
<dbReference type="AlphaFoldDB" id="A0A2M7RDZ6"/>
<reference evidence="2" key="1">
    <citation type="submission" date="2017-09" db="EMBL/GenBank/DDBJ databases">
        <title>Depth-based differentiation of microbial function through sediment-hosted aquifers and enrichment of novel symbionts in the deep terrestrial subsurface.</title>
        <authorList>
            <person name="Probst A.J."/>
            <person name="Ladd B."/>
            <person name="Jarett J.K."/>
            <person name="Geller-Mcgrath D.E."/>
            <person name="Sieber C.M.K."/>
            <person name="Emerson J.B."/>
            <person name="Anantharaman K."/>
            <person name="Thomas B.C."/>
            <person name="Malmstrom R."/>
            <person name="Stieglmeier M."/>
            <person name="Klingl A."/>
            <person name="Woyke T."/>
            <person name="Ryan C.M."/>
            <person name="Banfield J.F."/>
        </authorList>
    </citation>
    <scope>NUCLEOTIDE SEQUENCE [LARGE SCALE GENOMIC DNA]</scope>
</reference>
<accession>A0A2M7RDZ6</accession>
<gene>
    <name evidence="1" type="ORF">COY67_01685</name>
</gene>